<dbReference type="GO" id="GO:0008360">
    <property type="term" value="P:regulation of cell shape"/>
    <property type="evidence" value="ECO:0007669"/>
    <property type="project" value="UniProtKB-KW"/>
</dbReference>
<evidence type="ECO:0000256" key="2">
    <source>
        <dbReference type="ARBA" id="ARBA00022490"/>
    </source>
</evidence>
<evidence type="ECO:0000256" key="3">
    <source>
        <dbReference type="ARBA" id="ARBA00022618"/>
    </source>
</evidence>
<dbReference type="Gene3D" id="6.10.250.660">
    <property type="match status" value="1"/>
</dbReference>
<feature type="coiled-coil region" evidence="7">
    <location>
        <begin position="31"/>
        <end position="65"/>
    </location>
</feature>
<evidence type="ECO:0000256" key="1">
    <source>
        <dbReference type="ARBA" id="ARBA00004496"/>
    </source>
</evidence>
<dbReference type="Pfam" id="PF05103">
    <property type="entry name" value="DivIVA"/>
    <property type="match status" value="1"/>
</dbReference>
<protein>
    <submittedName>
        <fullName evidence="8">DivIVA domain-containing protein</fullName>
    </submittedName>
</protein>
<evidence type="ECO:0000256" key="5">
    <source>
        <dbReference type="ARBA" id="ARBA00023054"/>
    </source>
</evidence>
<evidence type="ECO:0000256" key="7">
    <source>
        <dbReference type="SAM" id="Coils"/>
    </source>
</evidence>
<reference evidence="8 9" key="1">
    <citation type="submission" date="2020-08" db="EMBL/GenBank/DDBJ databases">
        <title>Genomic Encyclopedia of Type Strains, Phase IV (KMG-IV): sequencing the most valuable type-strain genomes for metagenomic binning, comparative biology and taxonomic classification.</title>
        <authorList>
            <person name="Goeker M."/>
        </authorList>
    </citation>
    <scope>NUCLEOTIDE SEQUENCE [LARGE SCALE GENOMIC DNA]</scope>
    <source>
        <strain evidence="8 9">DSM 10633</strain>
    </source>
</reference>
<dbReference type="InterPro" id="IPR019933">
    <property type="entry name" value="DivIVA_domain"/>
</dbReference>
<dbReference type="AlphaFoldDB" id="A0A840PSB8"/>
<dbReference type="NCBIfam" id="TIGR03544">
    <property type="entry name" value="DivI1A_domain"/>
    <property type="match status" value="1"/>
</dbReference>
<accession>A0A840PSB8</accession>
<evidence type="ECO:0000313" key="9">
    <source>
        <dbReference type="Proteomes" id="UP000557217"/>
    </source>
</evidence>
<keyword evidence="6" id="KW-0131">Cell cycle</keyword>
<dbReference type="InterPro" id="IPR011229">
    <property type="entry name" value="Cell_cycle_GpsB"/>
</dbReference>
<keyword evidence="3" id="KW-0132">Cell division</keyword>
<dbReference type="InterPro" id="IPR007793">
    <property type="entry name" value="DivIVA_fam"/>
</dbReference>
<gene>
    <name evidence="8" type="ORF">HNR36_000023</name>
</gene>
<dbReference type="GO" id="GO:0005737">
    <property type="term" value="C:cytoplasm"/>
    <property type="evidence" value="ECO:0007669"/>
    <property type="project" value="UniProtKB-SubCell"/>
</dbReference>
<dbReference type="NCBIfam" id="NF010725">
    <property type="entry name" value="PRK14127.1"/>
    <property type="match status" value="1"/>
</dbReference>
<evidence type="ECO:0000256" key="4">
    <source>
        <dbReference type="ARBA" id="ARBA00022960"/>
    </source>
</evidence>
<proteinExistence type="predicted"/>
<keyword evidence="4" id="KW-0133">Cell shape</keyword>
<dbReference type="RefSeq" id="WP_016837001.1">
    <property type="nucleotide sequence ID" value="NZ_JAAXPW010000001.1"/>
</dbReference>
<evidence type="ECO:0000256" key="6">
    <source>
        <dbReference type="ARBA" id="ARBA00023306"/>
    </source>
</evidence>
<dbReference type="PANTHER" id="PTHR35794:SF1">
    <property type="entry name" value="CELL CYCLE PROTEIN GPSB"/>
    <property type="match status" value="1"/>
</dbReference>
<name>A0A840PSB8_URETH</name>
<keyword evidence="9" id="KW-1185">Reference proteome</keyword>
<keyword evidence="2" id="KW-0963">Cytoplasm</keyword>
<dbReference type="PIRSF" id="PIRSF029938">
    <property type="entry name" value="UCP029938"/>
    <property type="match status" value="1"/>
</dbReference>
<organism evidence="8 9">
    <name type="scientific">Ureibacillus thermosphaericus</name>
    <dbReference type="NCBI Taxonomy" id="51173"/>
    <lineage>
        <taxon>Bacteria</taxon>
        <taxon>Bacillati</taxon>
        <taxon>Bacillota</taxon>
        <taxon>Bacilli</taxon>
        <taxon>Bacillales</taxon>
        <taxon>Caryophanaceae</taxon>
        <taxon>Ureibacillus</taxon>
    </lineage>
</organism>
<comment type="caution">
    <text evidence="8">The sequence shown here is derived from an EMBL/GenBank/DDBJ whole genome shotgun (WGS) entry which is preliminary data.</text>
</comment>
<dbReference type="PANTHER" id="PTHR35794">
    <property type="entry name" value="CELL DIVISION PROTEIN DIVIVA"/>
    <property type="match status" value="1"/>
</dbReference>
<comment type="subcellular location">
    <subcellularLocation>
        <location evidence="1">Cytoplasm</location>
    </subcellularLocation>
</comment>
<dbReference type="Proteomes" id="UP000557217">
    <property type="component" value="Unassembled WGS sequence"/>
</dbReference>
<dbReference type="GO" id="GO:0051301">
    <property type="term" value="P:cell division"/>
    <property type="evidence" value="ECO:0007669"/>
    <property type="project" value="UniProtKB-KW"/>
</dbReference>
<evidence type="ECO:0000313" key="8">
    <source>
        <dbReference type="EMBL" id="MBB5147642.1"/>
    </source>
</evidence>
<dbReference type="EMBL" id="JACHGZ010000001">
    <property type="protein sequence ID" value="MBB5147642.1"/>
    <property type="molecule type" value="Genomic_DNA"/>
</dbReference>
<sequence length="98" mass="11759">MKIKLNSKMILEKEFKRQMKGYNVDEVDQFLDIIMEDYDNFNKMIEELQAENERLKKELENATKKQQIPQQTLGNTNFDILKRLSNLEKHVFGSKLYD</sequence>
<keyword evidence="5 7" id="KW-0175">Coiled coil</keyword>